<keyword evidence="5" id="KW-0406">Ion transport</keyword>
<keyword evidence="7" id="KW-1071">Ligand-gated ion channel</keyword>
<dbReference type="InterPro" id="IPR014710">
    <property type="entry name" value="RmlC-like_jellyroll"/>
</dbReference>
<keyword evidence="6 9" id="KW-0472">Membrane</keyword>
<organism evidence="11 12">
    <name type="scientific">Meloidogyne floridensis</name>
    <dbReference type="NCBI Taxonomy" id="298350"/>
    <lineage>
        <taxon>Eukaryota</taxon>
        <taxon>Metazoa</taxon>
        <taxon>Ecdysozoa</taxon>
        <taxon>Nematoda</taxon>
        <taxon>Chromadorea</taxon>
        <taxon>Rhabditida</taxon>
        <taxon>Tylenchina</taxon>
        <taxon>Tylenchomorpha</taxon>
        <taxon>Tylenchoidea</taxon>
        <taxon>Meloidogynidae</taxon>
        <taxon>Meloidogyninae</taxon>
        <taxon>Meloidogyne</taxon>
    </lineage>
</organism>
<dbReference type="Gene3D" id="1.10.287.630">
    <property type="entry name" value="Helix hairpin bin"/>
    <property type="match status" value="1"/>
</dbReference>
<dbReference type="InterPro" id="IPR050866">
    <property type="entry name" value="CNG_cation_channel"/>
</dbReference>
<dbReference type="SUPFAM" id="SSF81324">
    <property type="entry name" value="Voltage-gated potassium channels"/>
    <property type="match status" value="1"/>
</dbReference>
<dbReference type="Proteomes" id="UP000887560">
    <property type="component" value="Unplaced"/>
</dbReference>
<dbReference type="SUPFAM" id="SSF51206">
    <property type="entry name" value="cAMP-binding domain-like"/>
    <property type="match status" value="1"/>
</dbReference>
<feature type="transmembrane region" description="Helical" evidence="9">
    <location>
        <begin position="55"/>
        <end position="78"/>
    </location>
</feature>
<evidence type="ECO:0000256" key="6">
    <source>
        <dbReference type="ARBA" id="ARBA00023136"/>
    </source>
</evidence>
<dbReference type="GO" id="GO:0005223">
    <property type="term" value="F:intracellularly cGMP-activated cation channel activity"/>
    <property type="evidence" value="ECO:0007669"/>
    <property type="project" value="TreeGrafter"/>
</dbReference>
<comment type="subcellular location">
    <subcellularLocation>
        <location evidence="1">Membrane</location>
        <topology evidence="1">Multi-pass membrane protein</topology>
    </subcellularLocation>
</comment>
<evidence type="ECO:0000256" key="1">
    <source>
        <dbReference type="ARBA" id="ARBA00004141"/>
    </source>
</evidence>
<name>A0A915P4Z7_9BILA</name>
<sequence length="641" mass="75470">MVVFSEFSEKFYTQWILMNCLTDAINVLDLFVKIKKGFTVDGSMGNNRYISIRKYIFCRAFLLDLLAILPTDILLLIWPNFFLLRINRLAKIGRVSEIVKLIEHRIPWPLGFRLLRLATFCYLLFHWNACFYFYLSSIYGFENSTVNDWTFSYQKIPDLLFPLCEPRFDFNRNECLFPEDNWRDRPEKINELKDYWQKKIGSTNFNNLTKKYAMSFYWSALTLVTLGEQPWPANSVQTAFEIIDTLIGLLLFAAIIGDIGIMVSNAHLEKVKFQEITDGCKRYMRIRNVNTQLYNRVINWIEYQWIWGRRLNEDEKNLFQILPPRLGLELAAESHVRALIGSPVFSLCERALLSELAIRLQTLRLCPGDIVCRKGENTKAMFIVKYGRLEMPIDDEFTDEQSFYTSTERESSPLNFFQTTIGDFQSRILQEGDIFGDWALVSECKIPYTVRSVGYSLLFVLEREAMAVAFDEYPHSRRMVRRKAKLICQQYEQRWKRKDSLSSYDSAAEFNISSSNQQNKPNELMDKREDEEADDDCYYFMEHSSSSIEAKLNEIQRNVNLINAELGIAERNFLRSSSELKQLMTAVEKDYQQQRPNLKQMLGMKQFWKRRKVVSTTKTLINKPEIIRQELENNYFDSEDI</sequence>
<dbReference type="PANTHER" id="PTHR45638">
    <property type="entry name" value="CYCLIC NUCLEOTIDE-GATED CATION CHANNEL SUBUNIT A"/>
    <property type="match status" value="1"/>
</dbReference>
<dbReference type="GO" id="GO:0030553">
    <property type="term" value="F:cGMP binding"/>
    <property type="evidence" value="ECO:0007669"/>
    <property type="project" value="TreeGrafter"/>
</dbReference>
<dbReference type="GO" id="GO:0005222">
    <property type="term" value="F:intracellularly cAMP-activated cation channel activity"/>
    <property type="evidence" value="ECO:0007669"/>
    <property type="project" value="TreeGrafter"/>
</dbReference>
<dbReference type="InterPro" id="IPR018490">
    <property type="entry name" value="cNMP-bd_dom_sf"/>
</dbReference>
<feature type="transmembrane region" description="Helical" evidence="9">
    <location>
        <begin position="114"/>
        <end position="135"/>
    </location>
</feature>
<accession>A0A915P4Z7</accession>
<dbReference type="SMART" id="SM00100">
    <property type="entry name" value="cNMP"/>
    <property type="match status" value="1"/>
</dbReference>
<proteinExistence type="predicted"/>
<keyword evidence="7" id="KW-0407">Ion channel</keyword>
<evidence type="ECO:0000256" key="4">
    <source>
        <dbReference type="ARBA" id="ARBA00022989"/>
    </source>
</evidence>
<keyword evidence="2" id="KW-0813">Transport</keyword>
<dbReference type="AlphaFoldDB" id="A0A915P4Z7"/>
<evidence type="ECO:0000256" key="3">
    <source>
        <dbReference type="ARBA" id="ARBA00022692"/>
    </source>
</evidence>
<dbReference type="GO" id="GO:0017071">
    <property type="term" value="C:intracellular cyclic nucleotide activated cation channel complex"/>
    <property type="evidence" value="ECO:0007669"/>
    <property type="project" value="TreeGrafter"/>
</dbReference>
<dbReference type="InterPro" id="IPR005821">
    <property type="entry name" value="Ion_trans_dom"/>
</dbReference>
<dbReference type="Pfam" id="PF00520">
    <property type="entry name" value="Ion_trans"/>
    <property type="match status" value="1"/>
</dbReference>
<evidence type="ECO:0000259" key="10">
    <source>
        <dbReference type="PROSITE" id="PS50042"/>
    </source>
</evidence>
<evidence type="ECO:0000256" key="5">
    <source>
        <dbReference type="ARBA" id="ARBA00023065"/>
    </source>
</evidence>
<dbReference type="PROSITE" id="PS50042">
    <property type="entry name" value="CNMP_BINDING_3"/>
    <property type="match status" value="1"/>
</dbReference>
<dbReference type="GO" id="GO:0005886">
    <property type="term" value="C:plasma membrane"/>
    <property type="evidence" value="ECO:0007669"/>
    <property type="project" value="TreeGrafter"/>
</dbReference>
<dbReference type="PANTHER" id="PTHR45638:SF11">
    <property type="entry name" value="CYCLIC NUCLEOTIDE-GATED CATION CHANNEL SUBUNIT A"/>
    <property type="match status" value="1"/>
</dbReference>
<feature type="transmembrane region" description="Helical" evidence="9">
    <location>
        <begin position="242"/>
        <end position="263"/>
    </location>
</feature>
<feature type="coiled-coil region" evidence="8">
    <location>
        <begin position="545"/>
        <end position="572"/>
    </location>
</feature>
<evidence type="ECO:0000256" key="9">
    <source>
        <dbReference type="SAM" id="Phobius"/>
    </source>
</evidence>
<dbReference type="WBParaSite" id="scf7180000423278.g10558">
    <property type="protein sequence ID" value="scf7180000423278.g10558"/>
    <property type="gene ID" value="scf7180000423278.g10558"/>
</dbReference>
<evidence type="ECO:0000313" key="11">
    <source>
        <dbReference type="Proteomes" id="UP000887560"/>
    </source>
</evidence>
<dbReference type="Gene3D" id="1.10.287.70">
    <property type="match status" value="1"/>
</dbReference>
<keyword evidence="3 9" id="KW-0812">Transmembrane</keyword>
<dbReference type="Gene3D" id="2.60.120.10">
    <property type="entry name" value="Jelly Rolls"/>
    <property type="match status" value="1"/>
</dbReference>
<protein>
    <submittedName>
        <fullName evidence="12">Cyclic nucleotide-binding domain-containing protein</fullName>
    </submittedName>
</protein>
<keyword evidence="11" id="KW-1185">Reference proteome</keyword>
<evidence type="ECO:0000256" key="8">
    <source>
        <dbReference type="SAM" id="Coils"/>
    </source>
</evidence>
<feature type="transmembrane region" description="Helical" evidence="9">
    <location>
        <begin position="12"/>
        <end position="34"/>
    </location>
</feature>
<dbReference type="GO" id="GO:0044877">
    <property type="term" value="F:protein-containing complex binding"/>
    <property type="evidence" value="ECO:0007669"/>
    <property type="project" value="TreeGrafter"/>
</dbReference>
<evidence type="ECO:0000256" key="7">
    <source>
        <dbReference type="ARBA" id="ARBA00023286"/>
    </source>
</evidence>
<feature type="domain" description="Cyclic nucleotide-binding" evidence="10">
    <location>
        <begin position="344"/>
        <end position="466"/>
    </location>
</feature>
<evidence type="ECO:0000256" key="2">
    <source>
        <dbReference type="ARBA" id="ARBA00022448"/>
    </source>
</evidence>
<keyword evidence="4 9" id="KW-1133">Transmembrane helix</keyword>
<dbReference type="CDD" id="cd00038">
    <property type="entry name" value="CAP_ED"/>
    <property type="match status" value="1"/>
</dbReference>
<dbReference type="InterPro" id="IPR000595">
    <property type="entry name" value="cNMP-bd_dom"/>
</dbReference>
<evidence type="ECO:0000313" key="12">
    <source>
        <dbReference type="WBParaSite" id="scf7180000423278.g10558"/>
    </source>
</evidence>
<reference evidence="12" key="1">
    <citation type="submission" date="2022-11" db="UniProtKB">
        <authorList>
            <consortium name="WormBaseParasite"/>
        </authorList>
    </citation>
    <scope>IDENTIFICATION</scope>
</reference>
<keyword evidence="8" id="KW-0175">Coiled coil</keyword>